<feature type="transmembrane region" description="Helical" evidence="3">
    <location>
        <begin position="6"/>
        <end position="27"/>
    </location>
</feature>
<dbReference type="AlphaFoldDB" id="A0A336L998"/>
<dbReference type="Pfam" id="PF13855">
    <property type="entry name" value="LRR_8"/>
    <property type="match status" value="1"/>
</dbReference>
<dbReference type="VEuPathDB" id="VectorBase:CSON006663"/>
<accession>A0A336L998</accession>
<evidence type="ECO:0000256" key="1">
    <source>
        <dbReference type="ARBA" id="ARBA00022614"/>
    </source>
</evidence>
<evidence type="ECO:0000313" key="5">
    <source>
        <dbReference type="EMBL" id="SSX33586.1"/>
    </source>
</evidence>
<organism evidence="4">
    <name type="scientific">Culicoides sonorensis</name>
    <name type="common">Biting midge</name>
    <dbReference type="NCBI Taxonomy" id="179676"/>
    <lineage>
        <taxon>Eukaryota</taxon>
        <taxon>Metazoa</taxon>
        <taxon>Ecdysozoa</taxon>
        <taxon>Arthropoda</taxon>
        <taxon>Hexapoda</taxon>
        <taxon>Insecta</taxon>
        <taxon>Pterygota</taxon>
        <taxon>Neoptera</taxon>
        <taxon>Endopterygota</taxon>
        <taxon>Diptera</taxon>
        <taxon>Nematocera</taxon>
        <taxon>Chironomoidea</taxon>
        <taxon>Ceratopogonidae</taxon>
        <taxon>Ceratopogoninae</taxon>
        <taxon>Culicoides</taxon>
        <taxon>Monoculicoides</taxon>
    </lineage>
</organism>
<dbReference type="InterPro" id="IPR032675">
    <property type="entry name" value="LRR_dom_sf"/>
</dbReference>
<dbReference type="InterPro" id="IPR050333">
    <property type="entry name" value="SLRP"/>
</dbReference>
<gene>
    <name evidence="4" type="primary">CSON006663</name>
</gene>
<dbReference type="InterPro" id="IPR003591">
    <property type="entry name" value="Leu-rich_rpt_typical-subtyp"/>
</dbReference>
<feature type="transmembrane region" description="Helical" evidence="3">
    <location>
        <begin position="47"/>
        <end position="64"/>
    </location>
</feature>
<keyword evidence="2" id="KW-0677">Repeat</keyword>
<keyword evidence="3" id="KW-0472">Membrane</keyword>
<name>A0A336L998_CULSO</name>
<dbReference type="InterPro" id="IPR001611">
    <property type="entry name" value="Leu-rich_rpt"/>
</dbReference>
<protein>
    <submittedName>
        <fullName evidence="4">CSON006663 protein</fullName>
    </submittedName>
</protein>
<evidence type="ECO:0000256" key="2">
    <source>
        <dbReference type="ARBA" id="ARBA00022737"/>
    </source>
</evidence>
<proteinExistence type="predicted"/>
<sequence>MVTKDVDQQLLCNLNSTLGLFIIMIIIKSNRQFYFPIFCVYRKQLCITFLVFFHFHLGLAILHVNNSNNFSSRNNGSHNTRPRHGIDAVTEDLPITTFRYNTTEFVTTQKPAPMTTPTTQIAALESIRLKCTLNNFVSNPNCTEMCNGMRYSNWSVIPTVFDKVINELFTQCPTIETLSLNNSSIMVLNENIFTGAFALKELYLTQNNIREVKSETFDGAYHLSVLDLSKNLIEIIAPDTFKKLTKLMTLDLSENKLKTLDIKLLQDCTSLSRLVLKQNQIINLELHFTSRILQLIDVSSNNLINVTFKTPTPKKQQNSFPRNFSNVTLLLDNNNLRNLTISPAIQIYELSLAHNGLKTISELSKIRPFLARILNLEDNNLTYLDPKILPVSSKLEILKLKNNELSELDVMQLSLNFINLKMITLTDNDWNCKDLKRIVTQLEVRNIEIIDEISNATDFTDTINGIPCFDPRHVIENLREEYYTKLNQITLISVCVAGFLIILMCFVTISSCRTLHRIRSDSLSKSFEIKMMPSENIYEEHVYNNVYSNPTTPTTTL</sequence>
<dbReference type="EMBL" id="UFQS01002502">
    <property type="protein sequence ID" value="SSX14170.1"/>
    <property type="molecule type" value="Genomic_DNA"/>
</dbReference>
<reference evidence="4" key="1">
    <citation type="submission" date="2018-04" db="EMBL/GenBank/DDBJ databases">
        <authorList>
            <person name="Go L.Y."/>
            <person name="Mitchell J.A."/>
        </authorList>
    </citation>
    <scope>NUCLEOTIDE SEQUENCE</scope>
    <source>
        <tissue evidence="4">Whole organism</tissue>
    </source>
</reference>
<keyword evidence="3" id="KW-1133">Transmembrane helix</keyword>
<keyword evidence="3" id="KW-0812">Transmembrane</keyword>
<keyword evidence="1" id="KW-0433">Leucine-rich repeat</keyword>
<evidence type="ECO:0000256" key="3">
    <source>
        <dbReference type="SAM" id="Phobius"/>
    </source>
</evidence>
<evidence type="ECO:0000313" key="4">
    <source>
        <dbReference type="EMBL" id="SSX14170.1"/>
    </source>
</evidence>
<feature type="transmembrane region" description="Helical" evidence="3">
    <location>
        <begin position="489"/>
        <end position="509"/>
    </location>
</feature>
<dbReference type="PANTHER" id="PTHR45712:SF22">
    <property type="entry name" value="INSULIN-LIKE GROWTH FACTOR-BINDING PROTEIN COMPLEX ACID LABILE SUBUNIT"/>
    <property type="match status" value="1"/>
</dbReference>
<dbReference type="SUPFAM" id="SSF52058">
    <property type="entry name" value="L domain-like"/>
    <property type="match status" value="1"/>
</dbReference>
<dbReference type="EMBL" id="UFQT01002502">
    <property type="protein sequence ID" value="SSX33586.1"/>
    <property type="molecule type" value="Genomic_DNA"/>
</dbReference>
<dbReference type="SMART" id="SM00369">
    <property type="entry name" value="LRR_TYP"/>
    <property type="match status" value="3"/>
</dbReference>
<dbReference type="PANTHER" id="PTHR45712">
    <property type="entry name" value="AGAP008170-PA"/>
    <property type="match status" value="1"/>
</dbReference>
<reference evidence="5" key="2">
    <citation type="submission" date="2018-07" db="EMBL/GenBank/DDBJ databases">
        <authorList>
            <person name="Quirk P.G."/>
            <person name="Krulwich T.A."/>
        </authorList>
    </citation>
    <scope>NUCLEOTIDE SEQUENCE</scope>
</reference>
<dbReference type="Gene3D" id="3.80.10.10">
    <property type="entry name" value="Ribonuclease Inhibitor"/>
    <property type="match status" value="1"/>
</dbReference>